<evidence type="ECO:0000313" key="1">
    <source>
        <dbReference type="EMBL" id="CAB4864102.1"/>
    </source>
</evidence>
<organism evidence="1">
    <name type="scientific">freshwater metagenome</name>
    <dbReference type="NCBI Taxonomy" id="449393"/>
    <lineage>
        <taxon>unclassified sequences</taxon>
        <taxon>metagenomes</taxon>
        <taxon>ecological metagenomes</taxon>
    </lineage>
</organism>
<name>A0A6J7CZ68_9ZZZZ</name>
<dbReference type="EMBL" id="CAFBLM010000012">
    <property type="protein sequence ID" value="CAB4864102.1"/>
    <property type="molecule type" value="Genomic_DNA"/>
</dbReference>
<accession>A0A6J7CZ68</accession>
<dbReference type="AlphaFoldDB" id="A0A6J7CZ68"/>
<sequence length="138" mass="13988">MRRVIAASLAALTVATLGTWHTSPTSAEHRANQSTSATIVNGPNQSLVPLRLSDPGIAALLKVGDRVDIFSTSKDGRASLLAQNVQVAQTPASSRSTSLLSGSASGAIVVVAIDRSLAGQLAILGSTGELSLAIRAST</sequence>
<gene>
    <name evidence="1" type="ORF">UFOPK3401_00418</name>
</gene>
<reference evidence="1" key="1">
    <citation type="submission" date="2020-05" db="EMBL/GenBank/DDBJ databases">
        <authorList>
            <person name="Chiriac C."/>
            <person name="Salcher M."/>
            <person name="Ghai R."/>
            <person name="Kavagutti S V."/>
        </authorList>
    </citation>
    <scope>NUCLEOTIDE SEQUENCE</scope>
</reference>
<proteinExistence type="predicted"/>
<protein>
    <submittedName>
        <fullName evidence="1">Unannotated protein</fullName>
    </submittedName>
</protein>